<dbReference type="InterPro" id="IPR006224">
    <property type="entry name" value="PsdUridine_synth_RluA-like_CS"/>
</dbReference>
<organism evidence="3 4">
    <name type="scientific">Noviherbaspirillum saxi</name>
    <dbReference type="NCBI Taxonomy" id="2320863"/>
    <lineage>
        <taxon>Bacteria</taxon>
        <taxon>Pseudomonadati</taxon>
        <taxon>Pseudomonadota</taxon>
        <taxon>Betaproteobacteria</taxon>
        <taxon>Burkholderiales</taxon>
        <taxon>Oxalobacteraceae</taxon>
        <taxon>Noviherbaspirillum</taxon>
    </lineage>
</organism>
<dbReference type="Proteomes" id="UP000265955">
    <property type="component" value="Unassembled WGS sequence"/>
</dbReference>
<dbReference type="Gene3D" id="3.30.2350.10">
    <property type="entry name" value="Pseudouridine synthase"/>
    <property type="match status" value="1"/>
</dbReference>
<reference evidence="4" key="1">
    <citation type="submission" date="2018-09" db="EMBL/GenBank/DDBJ databases">
        <authorList>
            <person name="Zhu H."/>
        </authorList>
    </citation>
    <scope>NUCLEOTIDE SEQUENCE [LARGE SCALE GENOMIC DNA]</scope>
    <source>
        <strain evidence="4">K1R23-30</strain>
    </source>
</reference>
<keyword evidence="4" id="KW-1185">Reference proteome</keyword>
<evidence type="ECO:0000313" key="3">
    <source>
        <dbReference type="EMBL" id="RJF98881.1"/>
    </source>
</evidence>
<dbReference type="GO" id="GO:0009982">
    <property type="term" value="F:pseudouridine synthase activity"/>
    <property type="evidence" value="ECO:0007669"/>
    <property type="project" value="InterPro"/>
</dbReference>
<dbReference type="GO" id="GO:0140098">
    <property type="term" value="F:catalytic activity, acting on RNA"/>
    <property type="evidence" value="ECO:0007669"/>
    <property type="project" value="UniProtKB-ARBA"/>
</dbReference>
<dbReference type="InterPro" id="IPR020103">
    <property type="entry name" value="PsdUridine_synth_cat_dom_sf"/>
</dbReference>
<comment type="caution">
    <text evidence="3">The sequence shown here is derived from an EMBL/GenBank/DDBJ whole genome shotgun (WGS) entry which is preliminary data.</text>
</comment>
<dbReference type="PANTHER" id="PTHR21600">
    <property type="entry name" value="MITOCHONDRIAL RNA PSEUDOURIDINE SYNTHASE"/>
    <property type="match status" value="1"/>
</dbReference>
<dbReference type="GO" id="GO:0000455">
    <property type="term" value="P:enzyme-directed rRNA pseudouridine synthesis"/>
    <property type="evidence" value="ECO:0007669"/>
    <property type="project" value="TreeGrafter"/>
</dbReference>
<sequence length="323" mass="37150">MTILSKHDDFPGKPGKSRNFDKFNFKPPLPVRDGVSPSYIWLPHGPWGTLLSFLNERFPNVEDTTWRSRMDRGEVVNAQGVRMVAGSLYHPGDCIFYYRELELETSIPFTESILYQDEHLLVADKPHFLPVIPSGRFLHETLLVRLKKKTGLKHLTPIHRIDRETAGIVVFSHNMRTRNDYQSLFQKREIEKVYEAYAKYLTGVKFPFVYRSRMVEGTPFFRMQETDGESNSETCIDILEQGSDATLYRLRPLTGKKHQLRVHLAALGIPIINDPFYPVAQACKGDDMSLPLQLLARSISFRDPLNGQTRYFESGKKLVLTEG</sequence>
<evidence type="ECO:0000256" key="1">
    <source>
        <dbReference type="SAM" id="MobiDB-lite"/>
    </source>
</evidence>
<dbReference type="PANTHER" id="PTHR21600:SF84">
    <property type="entry name" value="PSEUDOURIDINE SYNTHASE RSUA_RLUA-LIKE DOMAIN-CONTAINING PROTEIN"/>
    <property type="match status" value="1"/>
</dbReference>
<evidence type="ECO:0000259" key="2">
    <source>
        <dbReference type="Pfam" id="PF00849"/>
    </source>
</evidence>
<evidence type="ECO:0000313" key="4">
    <source>
        <dbReference type="Proteomes" id="UP000265955"/>
    </source>
</evidence>
<accession>A0A3A3FXG8</accession>
<dbReference type="SUPFAM" id="SSF55120">
    <property type="entry name" value="Pseudouridine synthase"/>
    <property type="match status" value="1"/>
</dbReference>
<proteinExistence type="predicted"/>
<dbReference type="EMBL" id="QYUO01000001">
    <property type="protein sequence ID" value="RJF98881.1"/>
    <property type="molecule type" value="Genomic_DNA"/>
</dbReference>
<dbReference type="InterPro" id="IPR050188">
    <property type="entry name" value="RluA_PseudoU_synthase"/>
</dbReference>
<dbReference type="Pfam" id="PF00849">
    <property type="entry name" value="PseudoU_synth_2"/>
    <property type="match status" value="1"/>
</dbReference>
<dbReference type="PROSITE" id="PS01129">
    <property type="entry name" value="PSI_RLU"/>
    <property type="match status" value="1"/>
</dbReference>
<name>A0A3A3FXG8_9BURK</name>
<dbReference type="OrthoDB" id="9785808at2"/>
<dbReference type="AlphaFoldDB" id="A0A3A3FXG8"/>
<gene>
    <name evidence="3" type="ORF">D3871_10420</name>
</gene>
<dbReference type="InterPro" id="IPR006145">
    <property type="entry name" value="PsdUridine_synth_RsuA/RluA"/>
</dbReference>
<feature type="domain" description="Pseudouridine synthase RsuA/RluA-like" evidence="2">
    <location>
        <begin position="119"/>
        <end position="266"/>
    </location>
</feature>
<feature type="region of interest" description="Disordered" evidence="1">
    <location>
        <begin position="1"/>
        <end position="21"/>
    </location>
</feature>
<protein>
    <submittedName>
        <fullName evidence="3">Pseudouridine synthase</fullName>
    </submittedName>
</protein>
<feature type="compositionally biased region" description="Basic and acidic residues" evidence="1">
    <location>
        <begin position="1"/>
        <end position="11"/>
    </location>
</feature>
<dbReference type="GO" id="GO:0003723">
    <property type="term" value="F:RNA binding"/>
    <property type="evidence" value="ECO:0007669"/>
    <property type="project" value="InterPro"/>
</dbReference>
<dbReference type="RefSeq" id="WP_119768826.1">
    <property type="nucleotide sequence ID" value="NZ_QYUO01000001.1"/>
</dbReference>